<protein>
    <submittedName>
        <fullName evidence="3">Tail fiber domain-containing protein</fullName>
    </submittedName>
</protein>
<name>A0A4Q5LVA0_9BACT</name>
<accession>A0A4Q5LVA0</accession>
<feature type="chain" id="PRO_5020735711" evidence="1">
    <location>
        <begin position="21"/>
        <end position="549"/>
    </location>
</feature>
<dbReference type="OrthoDB" id="644207at2"/>
<evidence type="ECO:0000256" key="1">
    <source>
        <dbReference type="SAM" id="SignalP"/>
    </source>
</evidence>
<reference evidence="3 4" key="1">
    <citation type="submission" date="2019-02" db="EMBL/GenBank/DDBJ databases">
        <title>Bacterial novel species Emticicia sp. 17J42-9 isolated from soil.</title>
        <authorList>
            <person name="Jung H.-Y."/>
        </authorList>
    </citation>
    <scope>NUCLEOTIDE SEQUENCE [LARGE SCALE GENOMIC DNA]</scope>
    <source>
        <strain evidence="3 4">17J42-9</strain>
    </source>
</reference>
<dbReference type="Proteomes" id="UP000293162">
    <property type="component" value="Unassembled WGS sequence"/>
</dbReference>
<evidence type="ECO:0000259" key="2">
    <source>
        <dbReference type="PROSITE" id="PS51688"/>
    </source>
</evidence>
<evidence type="ECO:0000313" key="3">
    <source>
        <dbReference type="EMBL" id="RYU93475.1"/>
    </source>
</evidence>
<sequence>MKMKPLLLTALLLSSLSIFAQSGIVAPTGIAFPRYTTVNRPAANSVAIGTMIYNSTNNAYQYSNGSSWLNLLGTNVLPVGSSEQTLRNNGSGWVADNFLKNSGNQIKIGTDSVNADYLLTVGNGNNTAGILSIGNTYGVWGNSFTGDGVHGTSNSNSGVSGVSNTASGVYGLSTSGSGVYGASTSNAGTSGVSTNGAGVFGAGGTHGIYGFSGLVGVYGLGTDNTNGFGVSGAGGAYGVYGNSTNGIGTAGISSANTGVYGSSSSGFGMNGVSNSGIGIKGESSDSYGVSGISTNNYGIYGASTNGYGIYGVSTAGLGGIKGETGATNGYGIYGKTTNASTTSYAGYFEGKLKIVSPTEYVSHDANLEIRESSTLGPSIKFSSHLTSEYWYIYARPSSTKVMMFATQGDGDVLMLKANSTTSAEFSGRVTAVAYDTYSDARLKKEVSPLTNSLNLLSTLKGYHYYWKDPKKGQSLQTGVIAQEIEKVFPELINKGDKGYLSVDYAGLIPHLIESVKTLKEENDLLKDRLAKVEAFIKMQEDKSVHKSDK</sequence>
<dbReference type="InterPro" id="IPR030392">
    <property type="entry name" value="S74_ICA"/>
</dbReference>
<dbReference type="Pfam" id="PF13884">
    <property type="entry name" value="Peptidase_S74"/>
    <property type="match status" value="1"/>
</dbReference>
<dbReference type="PROSITE" id="PS51688">
    <property type="entry name" value="ICA"/>
    <property type="match status" value="1"/>
</dbReference>
<proteinExistence type="predicted"/>
<evidence type="ECO:0000313" key="4">
    <source>
        <dbReference type="Proteomes" id="UP000293162"/>
    </source>
</evidence>
<comment type="caution">
    <text evidence="3">The sequence shown here is derived from an EMBL/GenBank/DDBJ whole genome shotgun (WGS) entry which is preliminary data.</text>
</comment>
<gene>
    <name evidence="3" type="ORF">EWM59_21880</name>
</gene>
<dbReference type="AlphaFoldDB" id="A0A4Q5LVA0"/>
<keyword evidence="1" id="KW-0732">Signal</keyword>
<keyword evidence="4" id="KW-1185">Reference proteome</keyword>
<dbReference type="EMBL" id="SEWF01000044">
    <property type="protein sequence ID" value="RYU93475.1"/>
    <property type="molecule type" value="Genomic_DNA"/>
</dbReference>
<organism evidence="3 4">
    <name type="scientific">Emticicia agri</name>
    <dbReference type="NCBI Taxonomy" id="2492393"/>
    <lineage>
        <taxon>Bacteria</taxon>
        <taxon>Pseudomonadati</taxon>
        <taxon>Bacteroidota</taxon>
        <taxon>Cytophagia</taxon>
        <taxon>Cytophagales</taxon>
        <taxon>Leadbetterellaceae</taxon>
        <taxon>Emticicia</taxon>
    </lineage>
</organism>
<feature type="domain" description="Peptidase S74" evidence="2">
    <location>
        <begin position="438"/>
        <end position="529"/>
    </location>
</feature>
<feature type="signal peptide" evidence="1">
    <location>
        <begin position="1"/>
        <end position="20"/>
    </location>
</feature>